<comment type="caution">
    <text evidence="2">The sequence shown here is derived from an EMBL/GenBank/DDBJ whole genome shotgun (WGS) entry which is preliminary data.</text>
</comment>
<name>A0A9W6WXY9_9STRA</name>
<dbReference type="PANTHER" id="PTHR34415:SF1">
    <property type="entry name" value="INTEGRASE CATALYTIC DOMAIN-CONTAINING PROTEIN"/>
    <property type="match status" value="1"/>
</dbReference>
<accession>A0A9W6WXY9</accession>
<dbReference type="Proteomes" id="UP001165121">
    <property type="component" value="Unassembled WGS sequence"/>
</dbReference>
<feature type="compositionally biased region" description="Acidic residues" evidence="1">
    <location>
        <begin position="1"/>
        <end position="13"/>
    </location>
</feature>
<reference evidence="2" key="1">
    <citation type="submission" date="2023-04" db="EMBL/GenBank/DDBJ databases">
        <title>Phytophthora fragariaefolia NBRC 109709.</title>
        <authorList>
            <person name="Ichikawa N."/>
            <person name="Sato H."/>
            <person name="Tonouchi N."/>
        </authorList>
    </citation>
    <scope>NUCLEOTIDE SEQUENCE</scope>
    <source>
        <strain evidence="2">NBRC 109709</strain>
    </source>
</reference>
<gene>
    <name evidence="2" type="ORF">Pfra01_000304200</name>
</gene>
<organism evidence="2 3">
    <name type="scientific">Phytophthora fragariaefolia</name>
    <dbReference type="NCBI Taxonomy" id="1490495"/>
    <lineage>
        <taxon>Eukaryota</taxon>
        <taxon>Sar</taxon>
        <taxon>Stramenopiles</taxon>
        <taxon>Oomycota</taxon>
        <taxon>Peronosporomycetes</taxon>
        <taxon>Peronosporales</taxon>
        <taxon>Peronosporaceae</taxon>
        <taxon>Phytophthora</taxon>
    </lineage>
</organism>
<evidence type="ECO:0000313" key="3">
    <source>
        <dbReference type="Proteomes" id="UP001165121"/>
    </source>
</evidence>
<protein>
    <submittedName>
        <fullName evidence="2">Unnamed protein product</fullName>
    </submittedName>
</protein>
<keyword evidence="3" id="KW-1185">Reference proteome</keyword>
<dbReference type="PANTHER" id="PTHR34415">
    <property type="entry name" value="INTEGRASE CATALYTIC DOMAIN-CONTAINING PROTEIN"/>
    <property type="match status" value="1"/>
</dbReference>
<dbReference type="AlphaFoldDB" id="A0A9W6WXY9"/>
<sequence>MESEGDGVIEDVDISSGDGAMVNEEDGDATGGGGRLDEEDALASSEGNSEVSRSFVSSYEIADEEIPPDIDAAVVEHIDSHGNAGNKNAKFFDEEAIKAFFTRLADVHADVAPVRFRHQKTKEGVLHRYYTVKEYHLLTAYFTRAMMHGWYIKWAEDARVRIKEPSLSSFRAVLEKVCPTIRVRSHRDNVYDTCVIYRNSKGLEPSVEDTEAVASHIEDAKSMRHQYSSDWEAATPDGLVTTIIQ</sequence>
<dbReference type="OrthoDB" id="108252at2759"/>
<dbReference type="EMBL" id="BSXT01000238">
    <property type="protein sequence ID" value="GMF21859.1"/>
    <property type="molecule type" value="Genomic_DNA"/>
</dbReference>
<proteinExistence type="predicted"/>
<feature type="region of interest" description="Disordered" evidence="1">
    <location>
        <begin position="1"/>
        <end position="49"/>
    </location>
</feature>
<evidence type="ECO:0000313" key="2">
    <source>
        <dbReference type="EMBL" id="GMF21859.1"/>
    </source>
</evidence>
<evidence type="ECO:0000256" key="1">
    <source>
        <dbReference type="SAM" id="MobiDB-lite"/>
    </source>
</evidence>